<sequence>MSDDVATIQNKLVDFYLAELDALRLSQSLQKGQLEALSAPFFLNLHAAKAYFEAPIRVMFVGQETKGWFCRLPEILNDPKNHVPPLLARYERSLLGPPGHSHFLKTRCLLEKELTGGIPGSVIWNNLFKMDVFRGKGKSRSARNYSVALTTFSAKLFRYERELLQPDIIIFGCSATHDTVVKSLFEAPKRKTVLVHVPKELWHFKYDQIDCFRTLHPAVARFRKHQSVQKHYQKIIQEIKSGKHANAVRIVGAMASRPDD</sequence>
<keyword evidence="2" id="KW-1185">Reference proteome</keyword>
<evidence type="ECO:0008006" key="3">
    <source>
        <dbReference type="Google" id="ProtNLM"/>
    </source>
</evidence>
<dbReference type="AlphaFoldDB" id="A0A7W2FEX2"/>
<evidence type="ECO:0000313" key="1">
    <source>
        <dbReference type="EMBL" id="MBA5690413.1"/>
    </source>
</evidence>
<reference evidence="1 2" key="1">
    <citation type="submission" date="2020-07" db="EMBL/GenBank/DDBJ databases">
        <title>Novel species isolated from subtropical streams in China.</title>
        <authorList>
            <person name="Lu H."/>
        </authorList>
    </citation>
    <scope>NUCLEOTIDE SEQUENCE [LARGE SCALE GENOMIC DNA]</scope>
    <source>
        <strain evidence="1 2">LX47W</strain>
    </source>
</reference>
<dbReference type="RefSeq" id="WP_182157214.1">
    <property type="nucleotide sequence ID" value="NZ_JACEZU010000017.1"/>
</dbReference>
<name>A0A7W2FEX2_9BURK</name>
<organism evidence="1 2">
    <name type="scientific">Rugamonas apoptosis</name>
    <dbReference type="NCBI Taxonomy" id="2758570"/>
    <lineage>
        <taxon>Bacteria</taxon>
        <taxon>Pseudomonadati</taxon>
        <taxon>Pseudomonadota</taxon>
        <taxon>Betaproteobacteria</taxon>
        <taxon>Burkholderiales</taxon>
        <taxon>Oxalobacteraceae</taxon>
        <taxon>Telluria group</taxon>
        <taxon>Rugamonas</taxon>
    </lineage>
</organism>
<protein>
    <recommendedName>
        <fullName evidence="3">Uracil DNA glycosylase superfamily protein</fullName>
    </recommendedName>
</protein>
<comment type="caution">
    <text evidence="1">The sequence shown here is derived from an EMBL/GenBank/DDBJ whole genome shotgun (WGS) entry which is preliminary data.</text>
</comment>
<evidence type="ECO:0000313" key="2">
    <source>
        <dbReference type="Proteomes" id="UP000573499"/>
    </source>
</evidence>
<dbReference type="EMBL" id="JACEZU010000017">
    <property type="protein sequence ID" value="MBA5690413.1"/>
    <property type="molecule type" value="Genomic_DNA"/>
</dbReference>
<dbReference type="Proteomes" id="UP000573499">
    <property type="component" value="Unassembled WGS sequence"/>
</dbReference>
<accession>A0A7W2FEX2</accession>
<gene>
    <name evidence="1" type="ORF">H3H39_25555</name>
</gene>
<proteinExistence type="predicted"/>